<comment type="caution">
    <text evidence="3">The sequence shown here is derived from an EMBL/GenBank/DDBJ whole genome shotgun (WGS) entry which is preliminary data.</text>
</comment>
<dbReference type="Pfam" id="PF13476">
    <property type="entry name" value="AAA_23"/>
    <property type="match status" value="1"/>
</dbReference>
<evidence type="ECO:0000313" key="4">
    <source>
        <dbReference type="Proteomes" id="UP000287439"/>
    </source>
</evidence>
<keyword evidence="3" id="KW-0378">Hydrolase</keyword>
<keyword evidence="3" id="KW-0269">Exonuclease</keyword>
<reference evidence="3 4" key="1">
    <citation type="journal article" date="2019" name="Extremophiles">
        <title>Biogeography of thermophiles and predominance of Thermus scotoductus in domestic water heaters.</title>
        <authorList>
            <person name="Wilpiszeski R.L."/>
            <person name="Zhang Z."/>
            <person name="House C.H."/>
        </authorList>
    </citation>
    <scope>NUCLEOTIDE SEQUENCE [LARGE SCALE GENOMIC DNA]</scope>
    <source>
        <strain evidence="3 4">28_S28</strain>
    </source>
</reference>
<keyword evidence="1" id="KW-0175">Coiled coil</keyword>
<evidence type="ECO:0000256" key="1">
    <source>
        <dbReference type="SAM" id="Coils"/>
    </source>
</evidence>
<dbReference type="EMBL" id="PELV01000422">
    <property type="protein sequence ID" value="RTH13935.1"/>
    <property type="molecule type" value="Genomic_DNA"/>
</dbReference>
<protein>
    <submittedName>
        <fullName evidence="3">Exonuclease SbcC</fullName>
    </submittedName>
</protein>
<dbReference type="Gene3D" id="3.40.50.300">
    <property type="entry name" value="P-loop containing nucleotide triphosphate hydrolases"/>
    <property type="match status" value="2"/>
</dbReference>
<dbReference type="PANTHER" id="PTHR32114:SF2">
    <property type="entry name" value="ABC TRANSPORTER ABCH.3"/>
    <property type="match status" value="1"/>
</dbReference>
<feature type="coiled-coil region" evidence="1">
    <location>
        <begin position="720"/>
        <end position="779"/>
    </location>
</feature>
<gene>
    <name evidence="3" type="ORF">CSW41_13125</name>
</gene>
<dbReference type="Proteomes" id="UP000287439">
    <property type="component" value="Unassembled WGS sequence"/>
</dbReference>
<dbReference type="PANTHER" id="PTHR32114">
    <property type="entry name" value="ABC TRANSPORTER ABCH.3"/>
    <property type="match status" value="1"/>
</dbReference>
<feature type="domain" description="Rad50/SbcC-type AAA" evidence="2">
    <location>
        <begin position="5"/>
        <end position="223"/>
    </location>
</feature>
<dbReference type="GO" id="GO:0004527">
    <property type="term" value="F:exonuclease activity"/>
    <property type="evidence" value="ECO:0007669"/>
    <property type="project" value="UniProtKB-KW"/>
</dbReference>
<proteinExistence type="predicted"/>
<dbReference type="InterPro" id="IPR038729">
    <property type="entry name" value="Rad50/SbcC_AAA"/>
</dbReference>
<name>A0A430RIF7_THESC</name>
<sequence>MRPLRLELEGFGPYRERQGVDFSDVELFAITGPTGSGKSTLLDAMAFALYGVVPRVGRNVGSLVHPGASEARVRLTFQVGGRVYRVERVRGKRSEGRLFELGPVGERLLPLETLDALNRALEELLGLTYEAFTRALLLPQGEFDRFLKGEAKERRRILLDLFELTRLERVREKAASRKAALMEEKGRLEGELAGLLGVSLEAKENLERALADLTREIARLQNEKRHLEEAVLELKGLQALLLRKGELEGRLGRLRAEASRMAEVEERLKKALEAEAALPLWQDLRRKEEALAATAQELQRVRARLAQLEGDRRALAFDPEALKEAQRALLQAEGLRALEALWRRVGVKEHLAPRLGLAPEAYAGALESLLQEEALLADRERELSRLVEEQGRLREKEEALNRVREALKALVEEGGQTRAQVEALEKALRGAEAHRLRQELEELRRRREFLEEEKKRLEAELAQLAKEERRLGLLAYRDLLQPGEPCPLCGGVVHHLPPLVEGPGASDLRKRREVGEKALRELLTRLGAVAEEERAKREALETLGVEPIPGDPKELEGKLQEAQVRLQELREKYREKQGEARALEEEVKRLSQEKERLRQGFSRLEEAEVAWEETREALASLRWEKEALAAGLYRLLWERTGGRPVPEYIGALSRRVEELEKKEKQDRDLARAWEEASRTLAGLLAQEEEQRKALEEVKGRVVGLMPEEEAKALYLPPKEREALAERIRAHREELAQVEALLEEVEREARARFPGSLPPLAEVEARLRREEERLSEIQGSLEARMGERAVLEERLKEVGEKLHRRRELEARLAEVVREMGLWEKLAFDLQQNNFPAYLLGLRQRNLVERADELMATLSAGRYRLRSKEDEYQVLDLWTEAVRPVRTLSGGESFLASLSLALALSEELSRGRLGALFLDEGFGTLDPETLEVVAGVLEALPTRGRLVGIVTHVETLAERLPARLVVRKHPSGSRVEWA</sequence>
<dbReference type="RefSeq" id="WP_126203728.1">
    <property type="nucleotide sequence ID" value="NZ_PELV01000422.1"/>
</dbReference>
<dbReference type="Pfam" id="PF13558">
    <property type="entry name" value="SbcC_Walker_B"/>
    <property type="match status" value="1"/>
</dbReference>
<feature type="coiled-coil region" evidence="1">
    <location>
        <begin position="552"/>
        <end position="607"/>
    </location>
</feature>
<feature type="coiled-coil region" evidence="1">
    <location>
        <begin position="369"/>
        <end position="474"/>
    </location>
</feature>
<feature type="coiled-coil region" evidence="1">
    <location>
        <begin position="164"/>
        <end position="311"/>
    </location>
</feature>
<dbReference type="GO" id="GO:0006302">
    <property type="term" value="P:double-strand break repair"/>
    <property type="evidence" value="ECO:0007669"/>
    <property type="project" value="InterPro"/>
</dbReference>
<dbReference type="SUPFAM" id="SSF52540">
    <property type="entry name" value="P-loop containing nucleoside triphosphate hydrolases"/>
    <property type="match status" value="1"/>
</dbReference>
<evidence type="ECO:0000259" key="2">
    <source>
        <dbReference type="Pfam" id="PF13476"/>
    </source>
</evidence>
<dbReference type="AlphaFoldDB" id="A0A430RIF7"/>
<accession>A0A430RIF7</accession>
<dbReference type="GO" id="GO:0016887">
    <property type="term" value="F:ATP hydrolysis activity"/>
    <property type="evidence" value="ECO:0007669"/>
    <property type="project" value="InterPro"/>
</dbReference>
<evidence type="ECO:0000313" key="3">
    <source>
        <dbReference type="EMBL" id="RTH13935.1"/>
    </source>
</evidence>
<dbReference type="InterPro" id="IPR027417">
    <property type="entry name" value="P-loop_NTPase"/>
</dbReference>
<organism evidence="3 4">
    <name type="scientific">Thermus scotoductus</name>
    <dbReference type="NCBI Taxonomy" id="37636"/>
    <lineage>
        <taxon>Bacteria</taxon>
        <taxon>Thermotogati</taxon>
        <taxon>Deinococcota</taxon>
        <taxon>Deinococci</taxon>
        <taxon>Thermales</taxon>
        <taxon>Thermaceae</taxon>
        <taxon>Thermus</taxon>
    </lineage>
</organism>
<keyword evidence="3" id="KW-0540">Nuclease</keyword>